<dbReference type="Gene3D" id="3.40.630.30">
    <property type="match status" value="1"/>
</dbReference>
<dbReference type="AlphaFoldDB" id="A0A7Y6TY24"/>
<organism evidence="2 3">
    <name type="scientific">Piscinibacter koreensis</name>
    <dbReference type="NCBI Taxonomy" id="2742824"/>
    <lineage>
        <taxon>Bacteria</taxon>
        <taxon>Pseudomonadati</taxon>
        <taxon>Pseudomonadota</taxon>
        <taxon>Betaproteobacteria</taxon>
        <taxon>Burkholderiales</taxon>
        <taxon>Sphaerotilaceae</taxon>
        <taxon>Piscinibacter</taxon>
    </lineage>
</organism>
<dbReference type="CDD" id="cd04301">
    <property type="entry name" value="NAT_SF"/>
    <property type="match status" value="1"/>
</dbReference>
<dbReference type="GO" id="GO:0016747">
    <property type="term" value="F:acyltransferase activity, transferring groups other than amino-acyl groups"/>
    <property type="evidence" value="ECO:0007669"/>
    <property type="project" value="InterPro"/>
</dbReference>
<comment type="caution">
    <text evidence="2">The sequence shown here is derived from an EMBL/GenBank/DDBJ whole genome shotgun (WGS) entry which is preliminary data.</text>
</comment>
<sequence length="151" mass="16271">MSIRPGTLADVPALVGLGERLHALSSYAPLSFDREKVAGVLARVIEGGVVYVATRNEQIVGGIAGGVTEHWFGHSLHGYDVSFFVDPAHRHGITAARLLGCFEQWCKARGAVEVRLGITTGLDVEATSRFYESQGYARSGALFTKEVHHGH</sequence>
<name>A0A7Y6TY24_9BURK</name>
<evidence type="ECO:0000313" key="3">
    <source>
        <dbReference type="Proteomes" id="UP000529637"/>
    </source>
</evidence>
<dbReference type="EMBL" id="JABWMJ010000008">
    <property type="protein sequence ID" value="NUZ07656.1"/>
    <property type="molecule type" value="Genomic_DNA"/>
</dbReference>
<gene>
    <name evidence="2" type="ORF">HQN59_17965</name>
</gene>
<keyword evidence="2" id="KW-0808">Transferase</keyword>
<accession>A0A7Y6TY24</accession>
<dbReference type="Pfam" id="PF13508">
    <property type="entry name" value="Acetyltransf_7"/>
    <property type="match status" value="1"/>
</dbReference>
<evidence type="ECO:0000313" key="2">
    <source>
        <dbReference type="EMBL" id="NUZ07656.1"/>
    </source>
</evidence>
<dbReference type="InterPro" id="IPR016181">
    <property type="entry name" value="Acyl_CoA_acyltransferase"/>
</dbReference>
<feature type="domain" description="N-acetyltransferase" evidence="1">
    <location>
        <begin position="1"/>
        <end position="151"/>
    </location>
</feature>
<evidence type="ECO:0000259" key="1">
    <source>
        <dbReference type="PROSITE" id="PS51186"/>
    </source>
</evidence>
<protein>
    <submittedName>
        <fullName evidence="2">GNAT family N-acetyltransferase</fullName>
    </submittedName>
</protein>
<dbReference type="Proteomes" id="UP000529637">
    <property type="component" value="Unassembled WGS sequence"/>
</dbReference>
<dbReference type="InterPro" id="IPR000182">
    <property type="entry name" value="GNAT_dom"/>
</dbReference>
<proteinExistence type="predicted"/>
<reference evidence="2 3" key="1">
    <citation type="submission" date="2020-06" db="EMBL/GenBank/DDBJ databases">
        <title>Schlegella sp. ID0723 isolated from air conditioner.</title>
        <authorList>
            <person name="Kim D.Y."/>
            <person name="Kim D.-U."/>
        </authorList>
    </citation>
    <scope>NUCLEOTIDE SEQUENCE [LARGE SCALE GENOMIC DNA]</scope>
    <source>
        <strain evidence="2 3">ID0723</strain>
    </source>
</reference>
<dbReference type="SUPFAM" id="SSF55729">
    <property type="entry name" value="Acyl-CoA N-acyltransferases (Nat)"/>
    <property type="match status" value="1"/>
</dbReference>
<dbReference type="PROSITE" id="PS51186">
    <property type="entry name" value="GNAT"/>
    <property type="match status" value="1"/>
</dbReference>
<keyword evidence="3" id="KW-1185">Reference proteome</keyword>
<dbReference type="RefSeq" id="WP_176070486.1">
    <property type="nucleotide sequence ID" value="NZ_JABWMJ010000008.1"/>
</dbReference>